<dbReference type="AlphaFoldDB" id="A0A9P6X8R7"/>
<dbReference type="OrthoDB" id="17536at2759"/>
<dbReference type="Pfam" id="PF16094">
    <property type="entry name" value="PAC1"/>
    <property type="match status" value="1"/>
</dbReference>
<keyword evidence="2" id="KW-1185">Reference proteome</keyword>
<name>A0A9P6X8R7_RHIOR</name>
<dbReference type="GO" id="GO:0005783">
    <property type="term" value="C:endoplasmic reticulum"/>
    <property type="evidence" value="ECO:0007669"/>
    <property type="project" value="InterPro"/>
</dbReference>
<proteinExistence type="predicted"/>
<dbReference type="Proteomes" id="UP000716291">
    <property type="component" value="Unassembled WGS sequence"/>
</dbReference>
<evidence type="ECO:0000313" key="2">
    <source>
        <dbReference type="Proteomes" id="UP000716291"/>
    </source>
</evidence>
<dbReference type="EMBL" id="JAANQT010000854">
    <property type="protein sequence ID" value="KAG1307955.1"/>
    <property type="molecule type" value="Genomic_DNA"/>
</dbReference>
<sequence length="247" mass="27683">MDYDDSFFSAPVRYAVDELESDEELQADTQEKTIHTDLTCSPVDTNLTLIFGPAGPGNVYIDSLDKKPTKIGTVTCTAQDKQETKANILQMSGQPIIFISFSKVIDAEDTVQYTRSILNQFKNKISKIIVLDSFASENDLTPPTIRVLQSSSSPVIKGLTLYEIPHMITGLPAAIVNYCEIHSIPCFDLLTLQEYVYGKLLVTEDTLIAYNQGLSQLDLNLQFDSQLLQQVLNHHGRINDNHHRLYI</sequence>
<evidence type="ECO:0000313" key="1">
    <source>
        <dbReference type="EMBL" id="KAG1307955.1"/>
    </source>
</evidence>
<gene>
    <name evidence="1" type="ORF">G6F64_006412</name>
</gene>
<evidence type="ECO:0008006" key="3">
    <source>
        <dbReference type="Google" id="ProtNLM"/>
    </source>
</evidence>
<protein>
    <recommendedName>
        <fullName evidence="3">Proteasome assembly chaperone 1</fullName>
    </recommendedName>
</protein>
<organism evidence="1 2">
    <name type="scientific">Rhizopus oryzae</name>
    <name type="common">Mucormycosis agent</name>
    <name type="synonym">Rhizopus arrhizus var. delemar</name>
    <dbReference type="NCBI Taxonomy" id="64495"/>
    <lineage>
        <taxon>Eukaryota</taxon>
        <taxon>Fungi</taxon>
        <taxon>Fungi incertae sedis</taxon>
        <taxon>Mucoromycota</taxon>
        <taxon>Mucoromycotina</taxon>
        <taxon>Mucoromycetes</taxon>
        <taxon>Mucorales</taxon>
        <taxon>Mucorineae</taxon>
        <taxon>Rhizopodaceae</taxon>
        <taxon>Rhizopus</taxon>
    </lineage>
</organism>
<reference evidence="1" key="1">
    <citation type="journal article" date="2020" name="Microb. Genom.">
        <title>Genetic diversity of clinical and environmental Mucorales isolates obtained from an investigation of mucormycosis cases among solid organ transplant recipients.</title>
        <authorList>
            <person name="Nguyen M.H."/>
            <person name="Kaul D."/>
            <person name="Muto C."/>
            <person name="Cheng S.J."/>
            <person name="Richter R.A."/>
            <person name="Bruno V.M."/>
            <person name="Liu G."/>
            <person name="Beyhan S."/>
            <person name="Sundermann A.J."/>
            <person name="Mounaud S."/>
            <person name="Pasculle A.W."/>
            <person name="Nierman W.C."/>
            <person name="Driscoll E."/>
            <person name="Cumbie R."/>
            <person name="Clancy C.J."/>
            <person name="Dupont C.L."/>
        </authorList>
    </citation>
    <scope>NUCLEOTIDE SEQUENCE</scope>
    <source>
        <strain evidence="1">GL11</strain>
    </source>
</reference>
<dbReference type="InterPro" id="IPR016565">
    <property type="entry name" value="Proteasome_assmbl_chp_1"/>
</dbReference>
<accession>A0A9P6X8R7</accession>
<comment type="caution">
    <text evidence="1">The sequence shown here is derived from an EMBL/GenBank/DDBJ whole genome shotgun (WGS) entry which is preliminary data.</text>
</comment>
<dbReference type="GO" id="GO:0043248">
    <property type="term" value="P:proteasome assembly"/>
    <property type="evidence" value="ECO:0007669"/>
    <property type="project" value="InterPro"/>
</dbReference>